<dbReference type="Pfam" id="PF00571">
    <property type="entry name" value="CBS"/>
    <property type="match status" value="2"/>
</dbReference>
<evidence type="ECO:0000313" key="20">
    <source>
        <dbReference type="EMBL" id="AFC99346.1"/>
    </source>
</evidence>
<keyword evidence="9 15" id="KW-0862">Zinc</keyword>
<dbReference type="KEGG" id="mez:Mtc_0581"/>
<dbReference type="Proteomes" id="UP000005233">
    <property type="component" value="Chromosome"/>
</dbReference>
<dbReference type="EMBL" id="CP003243">
    <property type="protein sequence ID" value="AFC99346.1"/>
    <property type="molecule type" value="Genomic_DNA"/>
</dbReference>
<feature type="active site" evidence="16">
    <location>
        <position position="69"/>
    </location>
</feature>
<reference evidence="20 21" key="1">
    <citation type="journal article" date="2012" name="J. Bacteriol.">
        <title>Complete genome sequence of a thermophilic methanogen, Methanocella conradii HZ254, isolated from Chinese rice field soil.</title>
        <authorList>
            <person name="Lu Z."/>
            <person name="Lu Y."/>
        </authorList>
    </citation>
    <scope>NUCLEOTIDE SEQUENCE [LARGE SCALE GENOMIC DNA]</scope>
    <source>
        <strain evidence="21">DSM 24694 / JCM 17849 / CGMCC 1.5162 / HZ254</strain>
    </source>
</reference>
<feature type="transmembrane region" description="Helical" evidence="15">
    <location>
        <begin position="139"/>
        <end position="161"/>
    </location>
</feature>
<feature type="transmembrane region" description="Helical" evidence="15">
    <location>
        <begin position="79"/>
        <end position="97"/>
    </location>
</feature>
<evidence type="ECO:0000256" key="2">
    <source>
        <dbReference type="ARBA" id="ARBA00007931"/>
    </source>
</evidence>
<dbReference type="GO" id="GO:0008237">
    <property type="term" value="F:metallopeptidase activity"/>
    <property type="evidence" value="ECO:0007669"/>
    <property type="project" value="UniProtKB-UniRule"/>
</dbReference>
<feature type="domain" description="CBS" evidence="19">
    <location>
        <begin position="309"/>
        <end position="367"/>
    </location>
</feature>
<keyword evidence="12 18" id="KW-0129">CBS domain</keyword>
<comment type="similarity">
    <text evidence="2 15">Belongs to the peptidase M50B family.</text>
</comment>
<feature type="transmembrane region" description="Helical" evidence="15">
    <location>
        <begin position="109"/>
        <end position="132"/>
    </location>
</feature>
<keyword evidence="21" id="KW-1185">Reference proteome</keyword>
<comment type="cofactor">
    <cofactor evidence="15 17">
        <name>Zn(2+)</name>
        <dbReference type="ChEBI" id="CHEBI:29105"/>
    </cofactor>
    <text evidence="15 17">Binds 1 zinc ion per subunit.</text>
</comment>
<feature type="binding site" evidence="17">
    <location>
        <position position="72"/>
    </location>
    <ligand>
        <name>Zn(2+)</name>
        <dbReference type="ChEBI" id="CHEBI:29105"/>
        <note>catalytic</note>
    </ligand>
</feature>
<dbReference type="Gene3D" id="3.10.580.10">
    <property type="entry name" value="CBS-domain"/>
    <property type="match status" value="2"/>
</dbReference>
<dbReference type="InterPro" id="IPR008915">
    <property type="entry name" value="Peptidase_M50"/>
</dbReference>
<feature type="transmembrane region" description="Helical" evidence="15">
    <location>
        <begin position="12"/>
        <end position="35"/>
    </location>
</feature>
<feature type="transmembrane region" description="Helical" evidence="15">
    <location>
        <begin position="47"/>
        <end position="67"/>
    </location>
</feature>
<dbReference type="InterPro" id="IPR046342">
    <property type="entry name" value="CBS_dom_sf"/>
</dbReference>
<evidence type="ECO:0000256" key="6">
    <source>
        <dbReference type="ARBA" id="ARBA00022723"/>
    </source>
</evidence>
<keyword evidence="10 15" id="KW-1133">Transmembrane helix</keyword>
<dbReference type="Pfam" id="PF02163">
    <property type="entry name" value="Peptidase_M50"/>
    <property type="match status" value="1"/>
</dbReference>
<evidence type="ECO:0000256" key="5">
    <source>
        <dbReference type="ARBA" id="ARBA00022692"/>
    </source>
</evidence>
<evidence type="ECO:0000256" key="4">
    <source>
        <dbReference type="ARBA" id="ARBA00022670"/>
    </source>
</evidence>
<gene>
    <name evidence="20" type="ordered locus">Mtc_0581</name>
</gene>
<feature type="transmembrane region" description="Helical" evidence="15">
    <location>
        <begin position="195"/>
        <end position="225"/>
    </location>
</feature>
<keyword evidence="5 15" id="KW-0812">Transmembrane</keyword>
<dbReference type="SMART" id="SM00116">
    <property type="entry name" value="CBS"/>
    <property type="match status" value="2"/>
</dbReference>
<dbReference type="CDD" id="cd04801">
    <property type="entry name" value="CBS_pair_peptidase_M50"/>
    <property type="match status" value="1"/>
</dbReference>
<evidence type="ECO:0000256" key="11">
    <source>
        <dbReference type="ARBA" id="ARBA00023049"/>
    </source>
</evidence>
<evidence type="ECO:0000259" key="19">
    <source>
        <dbReference type="PROSITE" id="PS51371"/>
    </source>
</evidence>
<keyword evidence="3 15" id="KW-1003">Cell membrane</keyword>
<keyword evidence="11 15" id="KW-0482">Metalloprotease</keyword>
<keyword evidence="4 15" id="KW-0645">Protease</keyword>
<feature type="binding site" evidence="17">
    <location>
        <position position="68"/>
    </location>
    <ligand>
        <name>Zn(2+)</name>
        <dbReference type="ChEBI" id="CHEBI:29105"/>
        <note>catalytic</note>
    </ligand>
</feature>
<keyword evidence="14" id="KW-0028">Amino-acid biosynthesis</keyword>
<dbReference type="STRING" id="1041930.Mtc_0581"/>
<dbReference type="HOGENOM" id="CLU_037123_1_1_2"/>
<evidence type="ECO:0000256" key="3">
    <source>
        <dbReference type="ARBA" id="ARBA00022475"/>
    </source>
</evidence>
<evidence type="ECO:0000256" key="17">
    <source>
        <dbReference type="PIRSR" id="PIRSR006404-2"/>
    </source>
</evidence>
<accession>H8I5M7</accession>
<evidence type="ECO:0000256" key="1">
    <source>
        <dbReference type="ARBA" id="ARBA00004651"/>
    </source>
</evidence>
<proteinExistence type="inferred from homology"/>
<dbReference type="PROSITE" id="PS51371">
    <property type="entry name" value="CBS"/>
    <property type="match status" value="2"/>
</dbReference>
<keyword evidence="8 15" id="KW-0378">Hydrolase</keyword>
<evidence type="ECO:0000256" key="13">
    <source>
        <dbReference type="ARBA" id="ARBA00023136"/>
    </source>
</evidence>
<evidence type="ECO:0000256" key="10">
    <source>
        <dbReference type="ARBA" id="ARBA00022989"/>
    </source>
</evidence>
<dbReference type="GO" id="GO:0046872">
    <property type="term" value="F:metal ion binding"/>
    <property type="evidence" value="ECO:0007669"/>
    <property type="project" value="UniProtKB-UniRule"/>
</dbReference>
<dbReference type="InterPro" id="IPR016483">
    <property type="entry name" value="UCP006404_Pept_M50_CBS"/>
</dbReference>
<evidence type="ECO:0000256" key="14">
    <source>
        <dbReference type="ARBA" id="ARBA00023167"/>
    </source>
</evidence>
<keyword evidence="6 15" id="KW-0479">Metal-binding</keyword>
<dbReference type="SUPFAM" id="SSF54631">
    <property type="entry name" value="CBS-domain pair"/>
    <property type="match status" value="1"/>
</dbReference>
<dbReference type="GO" id="GO:0005886">
    <property type="term" value="C:plasma membrane"/>
    <property type="evidence" value="ECO:0007669"/>
    <property type="project" value="UniProtKB-SubCell"/>
</dbReference>
<dbReference type="GO" id="GO:0006508">
    <property type="term" value="P:proteolysis"/>
    <property type="evidence" value="ECO:0007669"/>
    <property type="project" value="UniProtKB-KW"/>
</dbReference>
<comment type="subcellular location">
    <subcellularLocation>
        <location evidence="1 15">Cell membrane</location>
        <topology evidence="1 15">Multi-pass membrane protein</topology>
    </subcellularLocation>
</comment>
<sequence>MDSSLKIGSFMGIPIKLHVTFLLILPFIAFAFATSPPPLGFSGVSSLWARVGLSLLAAIFLFACVLVHEMAHSYVAVKNGIRIGGITLFLFGGVSEMEDIPRNPGVEMLMAFVGPAMSILLGVIFTLAYFAVPGLKGDIYLGTMVALLAYMNIALGIFNIMPAFPMDGGRVLRGFLAERMPYIRATRIAVSIGKLFAYILGLVGLLLWPIGLWLIIIAIFIYIAAGEEERSTMTSITLEGIKVKDIMTTDVHTMEANATAAECIETMFKLKHLGYPVVEEGKMVGIVTLTDVSRVPAEARAATPVRDVMTRKVITLKPDDDAFMALQKLSTNRIGRLVVMEGDRIAGIVSRTDMLKALELYEVTRAEAAARTQK</sequence>
<dbReference type="PANTHER" id="PTHR39188:SF3">
    <property type="entry name" value="STAGE IV SPORULATION PROTEIN FB"/>
    <property type="match status" value="1"/>
</dbReference>
<dbReference type="PANTHER" id="PTHR39188">
    <property type="entry name" value="MEMBRANE-ASSOCIATED ZINC METALLOPROTEASE M50B"/>
    <property type="match status" value="1"/>
</dbReference>
<dbReference type="OrthoDB" id="12044at2157"/>
<dbReference type="CDD" id="cd06164">
    <property type="entry name" value="S2P-M50_SpoIVFB_CBS"/>
    <property type="match status" value="1"/>
</dbReference>
<evidence type="ECO:0000313" key="21">
    <source>
        <dbReference type="Proteomes" id="UP000005233"/>
    </source>
</evidence>
<evidence type="ECO:0000256" key="18">
    <source>
        <dbReference type="PROSITE-ProRule" id="PRU00703"/>
    </source>
</evidence>
<evidence type="ECO:0000256" key="16">
    <source>
        <dbReference type="PIRSR" id="PIRSR006404-1"/>
    </source>
</evidence>
<evidence type="ECO:0000256" key="7">
    <source>
        <dbReference type="ARBA" id="ARBA00022737"/>
    </source>
</evidence>
<name>H8I5M7_METCZ</name>
<dbReference type="RefSeq" id="WP_014405185.1">
    <property type="nucleotide sequence ID" value="NC_017034.1"/>
</dbReference>
<keyword evidence="7" id="KW-0677">Repeat</keyword>
<evidence type="ECO:0000256" key="8">
    <source>
        <dbReference type="ARBA" id="ARBA00022801"/>
    </source>
</evidence>
<evidence type="ECO:0000256" key="12">
    <source>
        <dbReference type="ARBA" id="ARBA00023122"/>
    </source>
</evidence>
<protein>
    <recommendedName>
        <fullName evidence="15">Zinc metalloprotease</fullName>
    </recommendedName>
</protein>
<keyword evidence="13 15" id="KW-0472">Membrane</keyword>
<evidence type="ECO:0000256" key="9">
    <source>
        <dbReference type="ARBA" id="ARBA00022833"/>
    </source>
</evidence>
<dbReference type="PIRSF" id="PIRSF006404">
    <property type="entry name" value="UCP006404_Pept_M50_CBS"/>
    <property type="match status" value="1"/>
</dbReference>
<evidence type="ECO:0000256" key="15">
    <source>
        <dbReference type="PIRNR" id="PIRNR006404"/>
    </source>
</evidence>
<keyword evidence="14" id="KW-0486">Methionine biosynthesis</keyword>
<dbReference type="eggNOG" id="arCOG00607">
    <property type="taxonomic scope" value="Archaea"/>
</dbReference>
<dbReference type="GO" id="GO:0009086">
    <property type="term" value="P:methionine biosynthetic process"/>
    <property type="evidence" value="ECO:0007669"/>
    <property type="project" value="UniProtKB-KW"/>
</dbReference>
<dbReference type="InterPro" id="IPR000644">
    <property type="entry name" value="CBS_dom"/>
</dbReference>
<dbReference type="AlphaFoldDB" id="H8I5M7"/>
<feature type="domain" description="CBS" evidence="19">
    <location>
        <begin position="247"/>
        <end position="303"/>
    </location>
</feature>
<dbReference type="GeneID" id="11970471"/>
<feature type="binding site" evidence="17">
    <location>
        <position position="167"/>
    </location>
    <ligand>
        <name>Zn(2+)</name>
        <dbReference type="ChEBI" id="CHEBI:29105"/>
        <note>catalytic</note>
    </ligand>
</feature>
<organism evidence="20 21">
    <name type="scientific">Methanocella conradii (strain DSM 24694 / JCM 17849 / CGMCC 1.5162 / HZ254)</name>
    <dbReference type="NCBI Taxonomy" id="1041930"/>
    <lineage>
        <taxon>Archaea</taxon>
        <taxon>Methanobacteriati</taxon>
        <taxon>Methanobacteriota</taxon>
        <taxon>Stenosarchaea group</taxon>
        <taxon>Methanomicrobia</taxon>
        <taxon>Methanocellales</taxon>
        <taxon>Methanocellaceae</taxon>
        <taxon>Methanocella</taxon>
    </lineage>
</organism>